<keyword evidence="2" id="KW-0418">Kinase</keyword>
<dbReference type="InterPro" id="IPR050482">
    <property type="entry name" value="Sensor_HK_TwoCompSys"/>
</dbReference>
<proteinExistence type="predicted"/>
<organism evidence="6 7">
    <name type="scientific">Streptomyces spiralis</name>
    <dbReference type="NCBI Taxonomy" id="66376"/>
    <lineage>
        <taxon>Bacteria</taxon>
        <taxon>Bacillati</taxon>
        <taxon>Actinomycetota</taxon>
        <taxon>Actinomycetes</taxon>
        <taxon>Kitasatosporales</taxon>
        <taxon>Streptomycetaceae</taxon>
        <taxon>Streptomyces</taxon>
    </lineage>
</organism>
<evidence type="ECO:0000256" key="3">
    <source>
        <dbReference type="ARBA" id="ARBA00023012"/>
    </source>
</evidence>
<name>A0A919DNJ1_9ACTN</name>
<feature type="transmembrane region" description="Helical" evidence="4">
    <location>
        <begin position="23"/>
        <end position="44"/>
    </location>
</feature>
<feature type="transmembrane region" description="Helical" evidence="4">
    <location>
        <begin position="50"/>
        <end position="71"/>
    </location>
</feature>
<dbReference type="PANTHER" id="PTHR24421">
    <property type="entry name" value="NITRATE/NITRITE SENSOR PROTEIN NARX-RELATED"/>
    <property type="match status" value="1"/>
</dbReference>
<dbReference type="Proteomes" id="UP000641386">
    <property type="component" value="Unassembled WGS sequence"/>
</dbReference>
<comment type="caution">
    <text evidence="6">The sequence shown here is derived from an EMBL/GenBank/DDBJ whole genome shotgun (WGS) entry which is preliminary data.</text>
</comment>
<keyword evidence="3" id="KW-0902">Two-component regulatory system</keyword>
<evidence type="ECO:0000256" key="1">
    <source>
        <dbReference type="ARBA" id="ARBA00022679"/>
    </source>
</evidence>
<accession>A0A919DNJ1</accession>
<dbReference type="AlphaFoldDB" id="A0A919DNJ1"/>
<dbReference type="CDD" id="cd16917">
    <property type="entry name" value="HATPase_UhpB-NarQ-NarX-like"/>
    <property type="match status" value="1"/>
</dbReference>
<dbReference type="Pfam" id="PF02518">
    <property type="entry name" value="HATPase_c"/>
    <property type="match status" value="1"/>
</dbReference>
<reference evidence="6" key="1">
    <citation type="journal article" date="2014" name="Int. J. Syst. Evol. Microbiol.">
        <title>Complete genome sequence of Corynebacterium casei LMG S-19264T (=DSM 44701T), isolated from a smear-ripened cheese.</title>
        <authorList>
            <consortium name="US DOE Joint Genome Institute (JGI-PGF)"/>
            <person name="Walter F."/>
            <person name="Albersmeier A."/>
            <person name="Kalinowski J."/>
            <person name="Ruckert C."/>
        </authorList>
    </citation>
    <scope>NUCLEOTIDE SEQUENCE</scope>
    <source>
        <strain evidence="6">JCM 3302</strain>
    </source>
</reference>
<sequence length="398" mass="41544">MLTRPPADQPLAGAAARVHRMEVVALAASRCAALLNVVVALTTGAGRGEAFGPVVVLAAVLLAESTALVWLSWRRGGLSPAAGVADLLVGCAALAVNGLLVSGVDVHTWGFFAYPYTLVASCATGLAFPRPAQVVAGSLACAVVYAVSDHAASGQPLWNAVPNAGSYLGIAPVVWAVARQLRRLAAELDEEKARSLATARREAVLKERAQHARLLHDRVLQTMETLSRGAWIQDPWMRDQVRAEAGWVRWLVENGPEAEEVHDLGGALRALAQERTRRGLRVTVRFPPPPAGDFGAVPGAVADALLAATHEALTNVSKHAGVDRASVRAAVEDGVVVVTVVDRGRGFDVSATPAGIGLTQSIRARLTEMGGEALVESEPGGGTCVELRAPLTDTGLVP</sequence>
<evidence type="ECO:0000256" key="4">
    <source>
        <dbReference type="SAM" id="Phobius"/>
    </source>
</evidence>
<feature type="domain" description="Histidine kinase/HSP90-like ATPase" evidence="5">
    <location>
        <begin position="303"/>
        <end position="392"/>
    </location>
</feature>
<dbReference type="RefSeq" id="WP_189897048.1">
    <property type="nucleotide sequence ID" value="NZ_BNBC01000003.1"/>
</dbReference>
<evidence type="ECO:0000256" key="2">
    <source>
        <dbReference type="ARBA" id="ARBA00022777"/>
    </source>
</evidence>
<keyword evidence="4" id="KW-0812">Transmembrane</keyword>
<dbReference type="Gene3D" id="3.30.565.10">
    <property type="entry name" value="Histidine kinase-like ATPase, C-terminal domain"/>
    <property type="match status" value="1"/>
</dbReference>
<evidence type="ECO:0000313" key="6">
    <source>
        <dbReference type="EMBL" id="GHE59961.1"/>
    </source>
</evidence>
<feature type="transmembrane region" description="Helical" evidence="4">
    <location>
        <begin position="109"/>
        <end position="128"/>
    </location>
</feature>
<dbReference type="InterPro" id="IPR003594">
    <property type="entry name" value="HATPase_dom"/>
</dbReference>
<protein>
    <recommendedName>
        <fullName evidence="5">Histidine kinase/HSP90-like ATPase domain-containing protein</fullName>
    </recommendedName>
</protein>
<keyword evidence="4" id="KW-1133">Transmembrane helix</keyword>
<gene>
    <name evidence="6" type="ORF">GCM10014715_11650</name>
</gene>
<dbReference type="InterPro" id="IPR036890">
    <property type="entry name" value="HATPase_C_sf"/>
</dbReference>
<keyword evidence="7" id="KW-1185">Reference proteome</keyword>
<keyword evidence="4" id="KW-0472">Membrane</keyword>
<feature type="transmembrane region" description="Helical" evidence="4">
    <location>
        <begin position="83"/>
        <end position="103"/>
    </location>
</feature>
<dbReference type="GO" id="GO:0000160">
    <property type="term" value="P:phosphorelay signal transduction system"/>
    <property type="evidence" value="ECO:0007669"/>
    <property type="project" value="UniProtKB-KW"/>
</dbReference>
<reference evidence="6" key="2">
    <citation type="submission" date="2020-09" db="EMBL/GenBank/DDBJ databases">
        <authorList>
            <person name="Sun Q."/>
            <person name="Ohkuma M."/>
        </authorList>
    </citation>
    <scope>NUCLEOTIDE SEQUENCE</scope>
    <source>
        <strain evidence="6">JCM 3302</strain>
    </source>
</reference>
<dbReference type="GO" id="GO:0016301">
    <property type="term" value="F:kinase activity"/>
    <property type="evidence" value="ECO:0007669"/>
    <property type="project" value="UniProtKB-KW"/>
</dbReference>
<keyword evidence="1" id="KW-0808">Transferase</keyword>
<dbReference type="SUPFAM" id="SSF55874">
    <property type="entry name" value="ATPase domain of HSP90 chaperone/DNA topoisomerase II/histidine kinase"/>
    <property type="match status" value="1"/>
</dbReference>
<evidence type="ECO:0000313" key="7">
    <source>
        <dbReference type="Proteomes" id="UP000641386"/>
    </source>
</evidence>
<dbReference type="EMBL" id="BNBC01000003">
    <property type="protein sequence ID" value="GHE59961.1"/>
    <property type="molecule type" value="Genomic_DNA"/>
</dbReference>
<evidence type="ECO:0000259" key="5">
    <source>
        <dbReference type="Pfam" id="PF02518"/>
    </source>
</evidence>
<dbReference type="PANTHER" id="PTHR24421:SF61">
    <property type="entry name" value="OXYGEN SENSOR HISTIDINE KINASE NREB"/>
    <property type="match status" value="1"/>
</dbReference>